<feature type="compositionally biased region" description="Basic and acidic residues" evidence="1">
    <location>
        <begin position="1"/>
        <end position="12"/>
    </location>
</feature>
<evidence type="ECO:0000313" key="2">
    <source>
        <dbReference type="EMBL" id="PVE10589.1"/>
    </source>
</evidence>
<reference evidence="2 3" key="1">
    <citation type="submission" date="2013-12" db="EMBL/GenBank/DDBJ databases">
        <title>Annotated genome of Streptomyces scopuliridis.</title>
        <authorList>
            <person name="Olson J.B."/>
        </authorList>
    </citation>
    <scope>NUCLEOTIDE SEQUENCE [LARGE SCALE GENOMIC DNA]</scope>
    <source>
        <strain evidence="2 3">RB72</strain>
    </source>
</reference>
<sequence length="61" mass="6667">MAFCRRTGDIPPKRHTLHPRPGGGTYNEELAGEEGFSTARAPRTPRLLRGDGNHRAGLLLS</sequence>
<evidence type="ECO:0000256" key="1">
    <source>
        <dbReference type="SAM" id="MobiDB-lite"/>
    </source>
</evidence>
<dbReference type="Proteomes" id="UP000245992">
    <property type="component" value="Unassembled WGS sequence"/>
</dbReference>
<organism evidence="2 3">
    <name type="scientific">Streptomyces scopuliridis RB72</name>
    <dbReference type="NCBI Taxonomy" id="1440053"/>
    <lineage>
        <taxon>Bacteria</taxon>
        <taxon>Bacillati</taxon>
        <taxon>Actinomycetota</taxon>
        <taxon>Actinomycetes</taxon>
        <taxon>Kitasatosporales</taxon>
        <taxon>Streptomycetaceae</taxon>
        <taxon>Streptomyces</taxon>
    </lineage>
</organism>
<protein>
    <submittedName>
        <fullName evidence="2">Uncharacterized protein</fullName>
    </submittedName>
</protein>
<dbReference type="EMBL" id="AZSP01000186">
    <property type="protein sequence ID" value="PVE10589.1"/>
    <property type="molecule type" value="Genomic_DNA"/>
</dbReference>
<feature type="region of interest" description="Disordered" evidence="1">
    <location>
        <begin position="1"/>
        <end position="61"/>
    </location>
</feature>
<comment type="caution">
    <text evidence="2">The sequence shown here is derived from an EMBL/GenBank/DDBJ whole genome shotgun (WGS) entry which is preliminary data.</text>
</comment>
<dbReference type="AlphaFoldDB" id="A0A2T7T628"/>
<dbReference type="RefSeq" id="WP_030355235.1">
    <property type="nucleotide sequence ID" value="NZ_AZSP01000186.1"/>
</dbReference>
<dbReference type="STRING" id="1440053.GCA_000718095_06313"/>
<name>A0A2T7T628_9ACTN</name>
<accession>A0A2T7T628</accession>
<keyword evidence="3" id="KW-1185">Reference proteome</keyword>
<evidence type="ECO:0000313" key="3">
    <source>
        <dbReference type="Proteomes" id="UP000245992"/>
    </source>
</evidence>
<proteinExistence type="predicted"/>
<dbReference type="OrthoDB" id="3479895at2"/>
<gene>
    <name evidence="2" type="ORF">Y717_28270</name>
</gene>